<comment type="caution">
    <text evidence="2">The sequence shown here is derived from an EMBL/GenBank/DDBJ whole genome shotgun (WGS) entry which is preliminary data.</text>
</comment>
<evidence type="ECO:0000313" key="2">
    <source>
        <dbReference type="EMBL" id="KAJ1364234.1"/>
    </source>
</evidence>
<accession>A0AAD5NAX4</accession>
<organism evidence="2 3">
    <name type="scientific">Parelaphostrongylus tenuis</name>
    <name type="common">Meningeal worm</name>
    <dbReference type="NCBI Taxonomy" id="148309"/>
    <lineage>
        <taxon>Eukaryota</taxon>
        <taxon>Metazoa</taxon>
        <taxon>Ecdysozoa</taxon>
        <taxon>Nematoda</taxon>
        <taxon>Chromadorea</taxon>
        <taxon>Rhabditida</taxon>
        <taxon>Rhabditina</taxon>
        <taxon>Rhabditomorpha</taxon>
        <taxon>Strongyloidea</taxon>
        <taxon>Metastrongylidae</taxon>
        <taxon>Parelaphostrongylus</taxon>
    </lineage>
</organism>
<feature type="compositionally biased region" description="Basic residues" evidence="1">
    <location>
        <begin position="89"/>
        <end position="99"/>
    </location>
</feature>
<protein>
    <submittedName>
        <fullName evidence="2">Uncharacterized protein</fullName>
    </submittedName>
</protein>
<gene>
    <name evidence="2" type="ORF">KIN20_024278</name>
</gene>
<keyword evidence="3" id="KW-1185">Reference proteome</keyword>
<dbReference type="AlphaFoldDB" id="A0AAD5NAX4"/>
<sequence length="99" mass="10899">MQDCVFTLDQSVCATSTVTVLPQRNLATCSMTVSLSRLTLRDGDASSVKGDCELKVVHEKTVEFHDSKENKTLSASTVLKEKEASEPPRKRKKNTQVAD</sequence>
<dbReference type="EMBL" id="JAHQIW010004899">
    <property type="protein sequence ID" value="KAJ1364234.1"/>
    <property type="molecule type" value="Genomic_DNA"/>
</dbReference>
<feature type="compositionally biased region" description="Basic and acidic residues" evidence="1">
    <location>
        <begin position="79"/>
        <end position="88"/>
    </location>
</feature>
<evidence type="ECO:0000256" key="1">
    <source>
        <dbReference type="SAM" id="MobiDB-lite"/>
    </source>
</evidence>
<reference evidence="2" key="1">
    <citation type="submission" date="2021-06" db="EMBL/GenBank/DDBJ databases">
        <title>Parelaphostrongylus tenuis whole genome reference sequence.</title>
        <authorList>
            <person name="Garwood T.J."/>
            <person name="Larsen P.A."/>
            <person name="Fountain-Jones N.M."/>
            <person name="Garbe J.R."/>
            <person name="Macchietto M.G."/>
            <person name="Kania S.A."/>
            <person name="Gerhold R.W."/>
            <person name="Richards J.E."/>
            <person name="Wolf T.M."/>
        </authorList>
    </citation>
    <scope>NUCLEOTIDE SEQUENCE</scope>
    <source>
        <strain evidence="2">MNPRO001-30</strain>
        <tissue evidence="2">Meninges</tissue>
    </source>
</reference>
<name>A0AAD5NAX4_PARTN</name>
<proteinExistence type="predicted"/>
<dbReference type="Proteomes" id="UP001196413">
    <property type="component" value="Unassembled WGS sequence"/>
</dbReference>
<feature type="region of interest" description="Disordered" evidence="1">
    <location>
        <begin position="72"/>
        <end position="99"/>
    </location>
</feature>
<evidence type="ECO:0000313" key="3">
    <source>
        <dbReference type="Proteomes" id="UP001196413"/>
    </source>
</evidence>